<evidence type="ECO:0000313" key="9">
    <source>
        <dbReference type="Proteomes" id="UP001595615"/>
    </source>
</evidence>
<feature type="transmembrane region" description="Helical" evidence="7">
    <location>
        <begin position="214"/>
        <end position="235"/>
    </location>
</feature>
<dbReference type="InterPro" id="IPR000715">
    <property type="entry name" value="Glycosyl_transferase_4"/>
</dbReference>
<evidence type="ECO:0000256" key="1">
    <source>
        <dbReference type="ARBA" id="ARBA00004651"/>
    </source>
</evidence>
<accession>A0ABV7XCE9</accession>
<dbReference type="PANTHER" id="PTHR22926">
    <property type="entry name" value="PHOSPHO-N-ACETYLMURAMOYL-PENTAPEPTIDE-TRANSFERASE"/>
    <property type="match status" value="1"/>
</dbReference>
<feature type="transmembrane region" description="Helical" evidence="7">
    <location>
        <begin position="295"/>
        <end position="312"/>
    </location>
</feature>
<dbReference type="PANTHER" id="PTHR22926:SF3">
    <property type="entry name" value="UNDECAPRENYL-PHOSPHATE ALPHA-N-ACETYLGLUCOSAMINYL 1-PHOSPHATE TRANSFERASE"/>
    <property type="match status" value="1"/>
</dbReference>
<comment type="caution">
    <text evidence="8">The sequence shown here is derived from an EMBL/GenBank/DDBJ whole genome shotgun (WGS) entry which is preliminary data.</text>
</comment>
<feature type="transmembrane region" description="Helical" evidence="7">
    <location>
        <begin position="109"/>
        <end position="128"/>
    </location>
</feature>
<evidence type="ECO:0000256" key="7">
    <source>
        <dbReference type="SAM" id="Phobius"/>
    </source>
</evidence>
<evidence type="ECO:0000256" key="6">
    <source>
        <dbReference type="ARBA" id="ARBA00023136"/>
    </source>
</evidence>
<evidence type="ECO:0000256" key="2">
    <source>
        <dbReference type="ARBA" id="ARBA00022475"/>
    </source>
</evidence>
<protein>
    <submittedName>
        <fullName evidence="8">Glycosyltransferase family 4 protein</fullName>
    </submittedName>
</protein>
<evidence type="ECO:0000256" key="3">
    <source>
        <dbReference type="ARBA" id="ARBA00022679"/>
    </source>
</evidence>
<comment type="subcellular location">
    <subcellularLocation>
        <location evidence="1">Cell membrane</location>
        <topology evidence="1">Multi-pass membrane protein</topology>
    </subcellularLocation>
</comment>
<sequence>MAWIALAAALALVISGLVGANAMRLGKAIGVLDFPDTAGGRKQHAKITPLVGGLGIVLSVVAVVLAVLADPTTVAAVRIHLAWFAFAVASMFLIGLADDRFALGPKIRLALAFIVLLLVVLYAPDFGLPFLRFSISDRTWFLDDAGQGFALLCLVGLLNAVNMADGKNGLVTGICLVWSLTLLPHCPGPLLPVLAATTVALAVTMAFNLKGKLFLGDGGSYALSGVFGLFAIYTYNHEFAAIRADHIAVLFAIPVFDTIRLMSVRIRRGVSPFLGDRDHLHHHLALRWGWPRRGLFIYLAMVAGPNALTLLWPQLSLAWLALALAAYTVVISHAARTTRA</sequence>
<keyword evidence="6 7" id="KW-0472">Membrane</keyword>
<feature type="transmembrane region" description="Helical" evidence="7">
    <location>
        <begin position="318"/>
        <end position="335"/>
    </location>
</feature>
<keyword evidence="4 7" id="KW-0812">Transmembrane</keyword>
<dbReference type="Pfam" id="PF00953">
    <property type="entry name" value="Glycos_transf_4"/>
    <property type="match status" value="1"/>
</dbReference>
<dbReference type="EMBL" id="JBHRXV010000011">
    <property type="protein sequence ID" value="MFC3713501.1"/>
    <property type="molecule type" value="Genomic_DNA"/>
</dbReference>
<dbReference type="RefSeq" id="WP_380862054.1">
    <property type="nucleotide sequence ID" value="NZ_JBHRXV010000011.1"/>
</dbReference>
<feature type="transmembrane region" description="Helical" evidence="7">
    <location>
        <begin position="140"/>
        <end position="161"/>
    </location>
</feature>
<feature type="transmembrane region" description="Helical" evidence="7">
    <location>
        <begin position="46"/>
        <end position="69"/>
    </location>
</feature>
<gene>
    <name evidence="8" type="ORF">ACFOMD_13025</name>
</gene>
<feature type="transmembrane region" description="Helical" evidence="7">
    <location>
        <begin position="81"/>
        <end position="97"/>
    </location>
</feature>
<reference evidence="9" key="1">
    <citation type="journal article" date="2019" name="Int. J. Syst. Evol. Microbiol.">
        <title>The Global Catalogue of Microorganisms (GCM) 10K type strain sequencing project: providing services to taxonomists for standard genome sequencing and annotation.</title>
        <authorList>
            <consortium name="The Broad Institute Genomics Platform"/>
            <consortium name="The Broad Institute Genome Sequencing Center for Infectious Disease"/>
            <person name="Wu L."/>
            <person name="Ma J."/>
        </authorList>
    </citation>
    <scope>NUCLEOTIDE SEQUENCE [LARGE SCALE GENOMIC DNA]</scope>
    <source>
        <strain evidence="9">KCTC 42644</strain>
    </source>
</reference>
<keyword evidence="5 7" id="KW-1133">Transmembrane helix</keyword>
<keyword evidence="9" id="KW-1185">Reference proteome</keyword>
<evidence type="ECO:0000313" key="8">
    <source>
        <dbReference type="EMBL" id="MFC3713501.1"/>
    </source>
</evidence>
<dbReference type="CDD" id="cd06853">
    <property type="entry name" value="GT_WecA_like"/>
    <property type="match status" value="1"/>
</dbReference>
<keyword evidence="2" id="KW-1003">Cell membrane</keyword>
<evidence type="ECO:0000256" key="4">
    <source>
        <dbReference type="ARBA" id="ARBA00022692"/>
    </source>
</evidence>
<organism evidence="8 9">
    <name type="scientific">Sphingoaurantiacus capsulatus</name>
    <dbReference type="NCBI Taxonomy" id="1771310"/>
    <lineage>
        <taxon>Bacteria</taxon>
        <taxon>Pseudomonadati</taxon>
        <taxon>Pseudomonadota</taxon>
        <taxon>Alphaproteobacteria</taxon>
        <taxon>Sphingomonadales</taxon>
        <taxon>Sphingosinicellaceae</taxon>
        <taxon>Sphingoaurantiacus</taxon>
    </lineage>
</organism>
<proteinExistence type="predicted"/>
<keyword evidence="3" id="KW-0808">Transferase</keyword>
<evidence type="ECO:0000256" key="5">
    <source>
        <dbReference type="ARBA" id="ARBA00022989"/>
    </source>
</evidence>
<dbReference type="Proteomes" id="UP001595615">
    <property type="component" value="Unassembled WGS sequence"/>
</dbReference>
<name>A0ABV7XCE9_9SPHN</name>